<dbReference type="OrthoDB" id="159229at2759"/>
<evidence type="ECO:0000256" key="2">
    <source>
        <dbReference type="ARBA" id="ARBA00004613"/>
    </source>
</evidence>
<keyword evidence="10" id="KW-1185">Reference proteome</keyword>
<comment type="catalytic activity">
    <reaction evidence="7">
        <text>2 superoxide + 2 H(+) = H2O2 + O2</text>
        <dbReference type="Rhea" id="RHEA:20696"/>
        <dbReference type="ChEBI" id="CHEBI:15378"/>
        <dbReference type="ChEBI" id="CHEBI:15379"/>
        <dbReference type="ChEBI" id="CHEBI:16240"/>
        <dbReference type="ChEBI" id="CHEBI:18421"/>
        <dbReference type="EC" id="1.15.1.1"/>
    </reaction>
</comment>
<evidence type="ECO:0000313" key="9">
    <source>
        <dbReference type="EMBL" id="QIX00623.1"/>
    </source>
</evidence>
<dbReference type="GO" id="GO:0005576">
    <property type="term" value="C:extracellular region"/>
    <property type="evidence" value="ECO:0007669"/>
    <property type="project" value="UniProtKB-SubCell"/>
</dbReference>
<accession>A0A6H0Y0T5</accession>
<comment type="similarity">
    <text evidence="3">Belongs to the Cu-Zn superoxide dismutase family.</text>
</comment>
<comment type="subcellular location">
    <subcellularLocation>
        <location evidence="1">Cell envelope</location>
    </subcellularLocation>
    <subcellularLocation>
        <location evidence="2">Secreted</location>
    </subcellularLocation>
</comment>
<sequence>MYNNALRLLVSTAALANAQSLAQGPAPPEVLLSATQSGVLPVLPTATPFTGVETIEGAIVFDGPSNPGFTGQLGDAVVQQNTAGGSFMATLPSTNFDPYTGSTITGSLMATVPSNGTGMMVTVNFSGFPAEAQYGPFVYHIHGLPVPADGNCTVTMGHLDPTDRGEYYPCDNTQPQTCQTGDLAGKHGNITGTSFTASYLDLYLSSDPSSAYYIGDKSIVVHSTNTTRLTCANFAAVVSNGTTNGTTTSPTAPANITRPSTTAAATSAVYTGAADKLTIGGVVLGGAFLMAFSML</sequence>
<dbReference type="SUPFAM" id="SSF49329">
    <property type="entry name" value="Cu,Zn superoxide dismutase-like"/>
    <property type="match status" value="1"/>
</dbReference>
<dbReference type="EMBL" id="CP051142">
    <property type="protein sequence ID" value="QIX00623.1"/>
    <property type="molecule type" value="Genomic_DNA"/>
</dbReference>
<evidence type="ECO:0000256" key="8">
    <source>
        <dbReference type="SAM" id="SignalP"/>
    </source>
</evidence>
<keyword evidence="5" id="KW-0964">Secreted</keyword>
<dbReference type="InterPro" id="IPR036423">
    <property type="entry name" value="SOD-like_Cu/Zn_dom_sf"/>
</dbReference>
<evidence type="ECO:0000256" key="1">
    <source>
        <dbReference type="ARBA" id="ARBA00004196"/>
    </source>
</evidence>
<dbReference type="Gene3D" id="2.60.40.200">
    <property type="entry name" value="Superoxide dismutase, copper/zinc binding domain"/>
    <property type="match status" value="1"/>
</dbReference>
<evidence type="ECO:0000313" key="10">
    <source>
        <dbReference type="Proteomes" id="UP000503462"/>
    </source>
</evidence>
<gene>
    <name evidence="9" type="ORF">AMS68_006140</name>
</gene>
<dbReference type="EC" id="1.15.1.1" evidence="4"/>
<feature type="signal peptide" evidence="8">
    <location>
        <begin position="1"/>
        <end position="18"/>
    </location>
</feature>
<feature type="chain" id="PRO_5026228537" description="superoxide dismutase" evidence="8">
    <location>
        <begin position="19"/>
        <end position="295"/>
    </location>
</feature>
<dbReference type="GO" id="GO:0004784">
    <property type="term" value="F:superoxide dismutase activity"/>
    <property type="evidence" value="ECO:0007669"/>
    <property type="project" value="UniProtKB-EC"/>
</dbReference>
<evidence type="ECO:0000256" key="3">
    <source>
        <dbReference type="ARBA" id="ARBA00010457"/>
    </source>
</evidence>
<name>A0A6H0Y0T5_9PEZI</name>
<dbReference type="GO" id="GO:0046872">
    <property type="term" value="F:metal ion binding"/>
    <property type="evidence" value="ECO:0007669"/>
    <property type="project" value="InterPro"/>
</dbReference>
<reference evidence="9 10" key="1">
    <citation type="journal article" date="2016" name="Sci. Rep.">
        <title>Peltaster fructicola genome reveals evolution from an invasive phytopathogen to an ectophytic parasite.</title>
        <authorList>
            <person name="Xu C."/>
            <person name="Chen H."/>
            <person name="Gleason M.L."/>
            <person name="Xu J.R."/>
            <person name="Liu H."/>
            <person name="Zhang R."/>
            <person name="Sun G."/>
        </authorList>
    </citation>
    <scope>NUCLEOTIDE SEQUENCE [LARGE SCALE GENOMIC DNA]</scope>
    <source>
        <strain evidence="9 10">LNHT1506</strain>
    </source>
</reference>
<organism evidence="9 10">
    <name type="scientific">Peltaster fructicola</name>
    <dbReference type="NCBI Taxonomy" id="286661"/>
    <lineage>
        <taxon>Eukaryota</taxon>
        <taxon>Fungi</taxon>
        <taxon>Dikarya</taxon>
        <taxon>Ascomycota</taxon>
        <taxon>Pezizomycotina</taxon>
        <taxon>Dothideomycetes</taxon>
        <taxon>Dothideomycetes incertae sedis</taxon>
        <taxon>Peltaster</taxon>
    </lineage>
</organism>
<keyword evidence="6" id="KW-0049">Antioxidant</keyword>
<dbReference type="FunFam" id="2.60.40.200:FF:000007">
    <property type="entry name" value="Cell surface Cu-only superoxide dismutase 5"/>
    <property type="match status" value="1"/>
</dbReference>
<evidence type="ECO:0000256" key="5">
    <source>
        <dbReference type="ARBA" id="ARBA00022525"/>
    </source>
</evidence>
<protein>
    <recommendedName>
        <fullName evidence="4">superoxide dismutase</fullName>
        <ecNumber evidence="4">1.15.1.1</ecNumber>
    </recommendedName>
</protein>
<dbReference type="Proteomes" id="UP000503462">
    <property type="component" value="Chromosome 4"/>
</dbReference>
<evidence type="ECO:0000256" key="7">
    <source>
        <dbReference type="ARBA" id="ARBA00049204"/>
    </source>
</evidence>
<proteinExistence type="inferred from homology"/>
<evidence type="ECO:0000256" key="4">
    <source>
        <dbReference type="ARBA" id="ARBA00012682"/>
    </source>
</evidence>
<keyword evidence="8" id="KW-0732">Signal</keyword>
<dbReference type="AlphaFoldDB" id="A0A6H0Y0T5"/>
<evidence type="ECO:0000256" key="6">
    <source>
        <dbReference type="ARBA" id="ARBA00022862"/>
    </source>
</evidence>